<name>A0A1G4HZP3_TRYEQ</name>
<organism evidence="2 3">
    <name type="scientific">Trypanosoma equiperdum</name>
    <dbReference type="NCBI Taxonomy" id="5694"/>
    <lineage>
        <taxon>Eukaryota</taxon>
        <taxon>Discoba</taxon>
        <taxon>Euglenozoa</taxon>
        <taxon>Kinetoplastea</taxon>
        <taxon>Metakinetoplastina</taxon>
        <taxon>Trypanosomatida</taxon>
        <taxon>Trypanosomatidae</taxon>
        <taxon>Trypanosoma</taxon>
    </lineage>
</organism>
<dbReference type="Proteomes" id="UP000195570">
    <property type="component" value="Unassembled WGS sequence"/>
</dbReference>
<feature type="region of interest" description="Disordered" evidence="1">
    <location>
        <begin position="104"/>
        <end position="126"/>
    </location>
</feature>
<evidence type="ECO:0000313" key="2">
    <source>
        <dbReference type="EMBL" id="SCU64805.1"/>
    </source>
</evidence>
<dbReference type="GeneID" id="92379343"/>
<evidence type="ECO:0000256" key="1">
    <source>
        <dbReference type="SAM" id="MobiDB-lite"/>
    </source>
</evidence>
<sequence length="368" mass="39186">MVHFTVYYGNNEAITFNAECSLGSLLCNMRERLMPPGASYPCFELLPLSFVLEQFRPPKVANSAAASATQHHDGGGDSPVVTGRGAPFTGTFPFMGVPTRPLETRADTFLGGPTSGSPTPSSAASASNGFAGLLNPTALSSLHESYVLLGCRSDPPAWQHSERGGQQNSKRGATVSIADGPPDSRRVPIEVFKRLGTADATTMEQRQTTLQHAQLIAALPLQGGNSATRAPTPPPSHLQTSADTPLILAQNAGIYAGDITVASWRKAFSQYLSTILEVPSSGSVMEERLTVTDSCVEVEETMKGSEEGKCGIKLPPAAAGAFMTPVPLVTGYDVLWCGLRGEHVRLQEALDERLFADVDTKRKRSKKN</sequence>
<feature type="compositionally biased region" description="Low complexity" evidence="1">
    <location>
        <begin position="111"/>
        <end position="126"/>
    </location>
</feature>
<evidence type="ECO:0000313" key="3">
    <source>
        <dbReference type="Proteomes" id="UP000195570"/>
    </source>
</evidence>
<gene>
    <name evidence="2" type="ORF">TEOVI_000540300</name>
</gene>
<accession>A0A1G4HZP3</accession>
<protein>
    <submittedName>
        <fullName evidence="2">Uncharacterized protein</fullName>
    </submittedName>
</protein>
<dbReference type="VEuPathDB" id="TriTrypDB:TEOVI_000540300"/>
<feature type="region of interest" description="Disordered" evidence="1">
    <location>
        <begin position="63"/>
        <end position="83"/>
    </location>
</feature>
<feature type="region of interest" description="Disordered" evidence="1">
    <location>
        <begin position="157"/>
        <end position="183"/>
    </location>
</feature>
<keyword evidence="3" id="KW-1185">Reference proteome</keyword>
<reference evidence="2" key="1">
    <citation type="submission" date="2016-09" db="EMBL/GenBank/DDBJ databases">
        <authorList>
            <person name="Hebert L."/>
            <person name="Moumen B."/>
        </authorList>
    </citation>
    <scope>NUCLEOTIDE SEQUENCE [LARGE SCALE GENOMIC DNA]</scope>
    <source>
        <strain evidence="2">OVI</strain>
    </source>
</reference>
<proteinExistence type="predicted"/>
<comment type="caution">
    <text evidence="2">The sequence shown here is derived from an EMBL/GenBank/DDBJ whole genome shotgun (WGS) entry which is preliminary data.</text>
</comment>
<dbReference type="EMBL" id="CZPT02000162">
    <property type="protein sequence ID" value="SCU64805.1"/>
    <property type="molecule type" value="Genomic_DNA"/>
</dbReference>
<dbReference type="RefSeq" id="XP_067076502.1">
    <property type="nucleotide sequence ID" value="XM_067220401.1"/>
</dbReference>
<dbReference type="AlphaFoldDB" id="A0A1G4HZP3"/>